<dbReference type="EMBL" id="KQ976455">
    <property type="protein sequence ID" value="KYM85009.1"/>
    <property type="molecule type" value="Genomic_DNA"/>
</dbReference>
<organism evidence="1 2">
    <name type="scientific">Atta colombica</name>
    <dbReference type="NCBI Taxonomy" id="520822"/>
    <lineage>
        <taxon>Eukaryota</taxon>
        <taxon>Metazoa</taxon>
        <taxon>Ecdysozoa</taxon>
        <taxon>Arthropoda</taxon>
        <taxon>Hexapoda</taxon>
        <taxon>Insecta</taxon>
        <taxon>Pterygota</taxon>
        <taxon>Neoptera</taxon>
        <taxon>Endopterygota</taxon>
        <taxon>Hymenoptera</taxon>
        <taxon>Apocrita</taxon>
        <taxon>Aculeata</taxon>
        <taxon>Formicoidea</taxon>
        <taxon>Formicidae</taxon>
        <taxon>Myrmicinae</taxon>
        <taxon>Atta</taxon>
    </lineage>
</organism>
<dbReference type="AlphaFoldDB" id="A0A195BIS3"/>
<protein>
    <submittedName>
        <fullName evidence="1">Uncharacterized protein</fullName>
    </submittedName>
</protein>
<proteinExistence type="predicted"/>
<keyword evidence="2" id="KW-1185">Reference proteome</keyword>
<accession>A0A195BIS3</accession>
<dbReference type="Proteomes" id="UP000078540">
    <property type="component" value="Unassembled WGS sequence"/>
</dbReference>
<feature type="non-terminal residue" evidence="1">
    <location>
        <position position="1"/>
    </location>
</feature>
<name>A0A195BIS3_9HYME</name>
<evidence type="ECO:0000313" key="1">
    <source>
        <dbReference type="EMBL" id="KYM85009.1"/>
    </source>
</evidence>
<evidence type="ECO:0000313" key="2">
    <source>
        <dbReference type="Proteomes" id="UP000078540"/>
    </source>
</evidence>
<gene>
    <name evidence="1" type="ORF">ALC53_04797</name>
</gene>
<sequence length="73" mass="8576">VAIHGDPLHLHCRIILAASETKDRKETKVQEEENREKLIRSPFYATLSIYHSFEAILYRLSKYRRRSCEITSG</sequence>
<reference evidence="1 2" key="1">
    <citation type="submission" date="2015-09" db="EMBL/GenBank/DDBJ databases">
        <title>Atta colombica WGS genome.</title>
        <authorList>
            <person name="Nygaard S."/>
            <person name="Hu H."/>
            <person name="Boomsma J."/>
            <person name="Zhang G."/>
        </authorList>
    </citation>
    <scope>NUCLEOTIDE SEQUENCE [LARGE SCALE GENOMIC DNA]</scope>
    <source>
        <strain evidence="1">Treedump-2</strain>
        <tissue evidence="1">Whole body</tissue>
    </source>
</reference>